<keyword evidence="1" id="KW-0472">Membrane</keyword>
<organism evidence="2 3">
    <name type="scientific">Pelagicoccus mobilis</name>
    <dbReference type="NCBI Taxonomy" id="415221"/>
    <lineage>
        <taxon>Bacteria</taxon>
        <taxon>Pseudomonadati</taxon>
        <taxon>Verrucomicrobiota</taxon>
        <taxon>Opitutia</taxon>
        <taxon>Puniceicoccales</taxon>
        <taxon>Pelagicoccaceae</taxon>
        <taxon>Pelagicoccus</taxon>
    </lineage>
</organism>
<gene>
    <name evidence="2" type="ORF">JIN87_10540</name>
</gene>
<evidence type="ECO:0000256" key="1">
    <source>
        <dbReference type="SAM" id="Phobius"/>
    </source>
</evidence>
<dbReference type="InterPro" id="IPR025489">
    <property type="entry name" value="DUF4381"/>
</dbReference>
<proteinExistence type="predicted"/>
<dbReference type="RefSeq" id="WP_200355524.1">
    <property type="nucleotide sequence ID" value="NZ_JAENIL010000017.1"/>
</dbReference>
<keyword evidence="1" id="KW-1133">Transmembrane helix</keyword>
<sequence>MPRWSPPDTWGNYSLKELDEVLMAEPISLFPSTPAWYWVLGFIAIVAVHLAVRSYLNWKRNKYRRDALKELENIKGSKTLDQLPSLLKRTAICAYGRESVASLSGTSWIDFLNRTHSRQPFDTHSGEELLALAYSPSPSIAGSSDLTEKVEIWIRHHD</sequence>
<protein>
    <submittedName>
        <fullName evidence="2">DUF4381 domain-containing protein</fullName>
    </submittedName>
</protein>
<evidence type="ECO:0000313" key="2">
    <source>
        <dbReference type="EMBL" id="MBK1877309.1"/>
    </source>
</evidence>
<dbReference type="EMBL" id="JAENIL010000017">
    <property type="protein sequence ID" value="MBK1877309.1"/>
    <property type="molecule type" value="Genomic_DNA"/>
</dbReference>
<keyword evidence="3" id="KW-1185">Reference proteome</keyword>
<reference evidence="2" key="1">
    <citation type="submission" date="2021-01" db="EMBL/GenBank/DDBJ databases">
        <title>Modified the classification status of verrucomicrobia.</title>
        <authorList>
            <person name="Feng X."/>
        </authorList>
    </citation>
    <scope>NUCLEOTIDE SEQUENCE</scope>
    <source>
        <strain evidence="2">KCTC 13126</strain>
    </source>
</reference>
<dbReference type="AlphaFoldDB" id="A0A934VR99"/>
<evidence type="ECO:0000313" key="3">
    <source>
        <dbReference type="Proteomes" id="UP000617628"/>
    </source>
</evidence>
<comment type="caution">
    <text evidence="2">The sequence shown here is derived from an EMBL/GenBank/DDBJ whole genome shotgun (WGS) entry which is preliminary data.</text>
</comment>
<accession>A0A934VR99</accession>
<name>A0A934VR99_9BACT</name>
<feature type="transmembrane region" description="Helical" evidence="1">
    <location>
        <begin position="35"/>
        <end position="56"/>
    </location>
</feature>
<dbReference type="Pfam" id="PF14316">
    <property type="entry name" value="DUF4381"/>
    <property type="match status" value="1"/>
</dbReference>
<dbReference type="Proteomes" id="UP000617628">
    <property type="component" value="Unassembled WGS sequence"/>
</dbReference>
<keyword evidence="1" id="KW-0812">Transmembrane</keyword>